<evidence type="ECO:0000256" key="1">
    <source>
        <dbReference type="SAM" id="Coils"/>
    </source>
</evidence>
<protein>
    <submittedName>
        <fullName evidence="2">Uncharacterized protein</fullName>
    </submittedName>
</protein>
<reference evidence="2" key="1">
    <citation type="submission" date="2019-08" db="EMBL/GenBank/DDBJ databases">
        <authorList>
            <person name="Kucharzyk K."/>
            <person name="Murdoch R.W."/>
            <person name="Higgins S."/>
            <person name="Loffler F."/>
        </authorList>
    </citation>
    <scope>NUCLEOTIDE SEQUENCE</scope>
</reference>
<keyword evidence="1" id="KW-0175">Coiled coil</keyword>
<dbReference type="AlphaFoldDB" id="A0A644W815"/>
<sequence length="397" mass="47427">MKQNRQAIDTIKGYFYQFDKAILEILNQNNENTEIIIEGIEDIDIHEIDNKLAIQCKYHSKQTYNHSVIKKPIMLMLEHFAQNSDSNLKYYLYANFNNGQDKLPSDFSLDFFKNNFLTIKKKDNTVYKAYEEFNLTNEQLEKFMEKLEIDISALSFEEQKKSIRDLLKQKYNCENDILDLYYSKAGSIIKEVAIKQRMQNRKITKKQFFKKLEDVNNSLDNWYIFKIGAEKYYKLMRKNYFTQLNISPYERFFIIECDENIVEGELKKIIGQLAKKWSKASKKTPKSYCPYVIFEKLSENKVIELKKSLQQDNFNFLDGYDFRGADFSIKSIIREVNYHNEIKAKFVLLTEVDSVLNKINNTKEIYQFYLKKPFYENIKQYHIKIKIEKTVDVLDII</sequence>
<dbReference type="EMBL" id="VSSQ01000698">
    <property type="protein sequence ID" value="MPL99935.1"/>
    <property type="molecule type" value="Genomic_DNA"/>
</dbReference>
<evidence type="ECO:0000313" key="2">
    <source>
        <dbReference type="EMBL" id="MPL99935.1"/>
    </source>
</evidence>
<comment type="caution">
    <text evidence="2">The sequence shown here is derived from an EMBL/GenBank/DDBJ whole genome shotgun (WGS) entry which is preliminary data.</text>
</comment>
<proteinExistence type="predicted"/>
<organism evidence="2">
    <name type="scientific">bioreactor metagenome</name>
    <dbReference type="NCBI Taxonomy" id="1076179"/>
    <lineage>
        <taxon>unclassified sequences</taxon>
        <taxon>metagenomes</taxon>
        <taxon>ecological metagenomes</taxon>
    </lineage>
</organism>
<gene>
    <name evidence="2" type="ORF">SDC9_46157</name>
</gene>
<accession>A0A644W815</accession>
<feature type="coiled-coil region" evidence="1">
    <location>
        <begin position="130"/>
        <end position="157"/>
    </location>
</feature>
<dbReference type="NCBIfam" id="NF042945">
    <property type="entry name" value="DUF4297_antiphage"/>
    <property type="match status" value="1"/>
</dbReference>
<name>A0A644W815_9ZZZZ</name>